<evidence type="ECO:0008006" key="5">
    <source>
        <dbReference type="Google" id="ProtNLM"/>
    </source>
</evidence>
<comment type="caution">
    <text evidence="3">The sequence shown here is derived from an EMBL/GenBank/DDBJ whole genome shotgun (WGS) entry which is preliminary data.</text>
</comment>
<evidence type="ECO:0000256" key="2">
    <source>
        <dbReference type="ARBA" id="ARBA00022737"/>
    </source>
</evidence>
<evidence type="ECO:0000313" key="4">
    <source>
        <dbReference type="Proteomes" id="UP001353858"/>
    </source>
</evidence>
<accession>A0AAN7P3Q1</accession>
<reference evidence="4" key="1">
    <citation type="submission" date="2023-01" db="EMBL/GenBank/DDBJ databases">
        <title>Key to firefly adult light organ development and bioluminescence: homeobox transcription factors regulate luciferase expression and transportation to peroxisome.</title>
        <authorList>
            <person name="Fu X."/>
        </authorList>
    </citation>
    <scope>NUCLEOTIDE SEQUENCE [LARGE SCALE GENOMIC DNA]</scope>
</reference>
<dbReference type="InterPro" id="IPR032675">
    <property type="entry name" value="LRR_dom_sf"/>
</dbReference>
<dbReference type="GO" id="GO:0005737">
    <property type="term" value="C:cytoplasm"/>
    <property type="evidence" value="ECO:0007669"/>
    <property type="project" value="TreeGrafter"/>
</dbReference>
<keyword evidence="1" id="KW-0433">Leucine-rich repeat</keyword>
<dbReference type="EMBL" id="JARPUR010000005">
    <property type="protein sequence ID" value="KAK4875922.1"/>
    <property type="molecule type" value="Genomic_DNA"/>
</dbReference>
<dbReference type="SUPFAM" id="SSF52058">
    <property type="entry name" value="L domain-like"/>
    <property type="match status" value="1"/>
</dbReference>
<dbReference type="InterPro" id="IPR003591">
    <property type="entry name" value="Leu-rich_rpt_typical-subtyp"/>
</dbReference>
<dbReference type="PROSITE" id="PS51450">
    <property type="entry name" value="LRR"/>
    <property type="match status" value="1"/>
</dbReference>
<dbReference type="Gene3D" id="3.80.10.10">
    <property type="entry name" value="Ribonuclease Inhibitor"/>
    <property type="match status" value="1"/>
</dbReference>
<dbReference type="AlphaFoldDB" id="A0AAN7P3Q1"/>
<dbReference type="PANTHER" id="PTHR48051">
    <property type="match status" value="1"/>
</dbReference>
<evidence type="ECO:0000256" key="1">
    <source>
        <dbReference type="ARBA" id="ARBA00022614"/>
    </source>
</evidence>
<gene>
    <name evidence="3" type="ORF">RN001_012344</name>
</gene>
<dbReference type="SMART" id="SM00369">
    <property type="entry name" value="LRR_TYP"/>
    <property type="match status" value="3"/>
</dbReference>
<dbReference type="InterPro" id="IPR001611">
    <property type="entry name" value="Leu-rich_rpt"/>
</dbReference>
<evidence type="ECO:0000313" key="3">
    <source>
        <dbReference type="EMBL" id="KAK4875922.1"/>
    </source>
</evidence>
<organism evidence="3 4">
    <name type="scientific">Aquatica leii</name>
    <dbReference type="NCBI Taxonomy" id="1421715"/>
    <lineage>
        <taxon>Eukaryota</taxon>
        <taxon>Metazoa</taxon>
        <taxon>Ecdysozoa</taxon>
        <taxon>Arthropoda</taxon>
        <taxon>Hexapoda</taxon>
        <taxon>Insecta</taxon>
        <taxon>Pterygota</taxon>
        <taxon>Neoptera</taxon>
        <taxon>Endopterygota</taxon>
        <taxon>Coleoptera</taxon>
        <taxon>Polyphaga</taxon>
        <taxon>Elateriformia</taxon>
        <taxon>Elateroidea</taxon>
        <taxon>Lampyridae</taxon>
        <taxon>Luciolinae</taxon>
        <taxon>Aquatica</taxon>
    </lineage>
</organism>
<dbReference type="Pfam" id="PF13855">
    <property type="entry name" value="LRR_8"/>
    <property type="match status" value="1"/>
</dbReference>
<protein>
    <recommendedName>
        <fullName evidence="5">Leucine-rich repeat-containing protein 27</fullName>
    </recommendedName>
</protein>
<keyword evidence="2" id="KW-0677">Repeat</keyword>
<keyword evidence="4" id="KW-1185">Reference proteome</keyword>
<dbReference type="PANTHER" id="PTHR48051:SF1">
    <property type="entry name" value="RAS SUPPRESSOR PROTEIN 1"/>
    <property type="match status" value="1"/>
</dbReference>
<sequence length="370" mass="42821">MSLMDVISDNANQKLKKIPENILQMTNLKMLYLEENEIEELPNDFFINLSKLTWLDLRKNKLSTLPSNVAHHEHLETILLQYNRIEYLPVELGVVPKLKVLQISGNPLVYPPQDVIIQGILTVCSFLKEEYMKLQQQKTDIELINEVSPDSCSVVTKDDDKQNLEPLPKTNEKDAFVPIIVQNLSNNADKNAVASLPSGLFKRTHKITRGCSKISLRSHSSWNNKKKNDRIQENSLKDVWLKQKNLKALSKWRLKKKLESPKNINLDDLPPPPYDIDPECKKMMSRRNLTEDLDTMIEKSKNQKKKSKVKKVNIQELIDEVVSQMKYLQTQVSRRTKSPRTEQEIAGKEIESIIKLHKKIVDLQQKNNNL</sequence>
<dbReference type="Proteomes" id="UP001353858">
    <property type="component" value="Unassembled WGS sequence"/>
</dbReference>
<proteinExistence type="predicted"/>
<name>A0AAN7P3Q1_9COLE</name>
<dbReference type="InterPro" id="IPR050216">
    <property type="entry name" value="LRR_domain-containing"/>
</dbReference>